<proteinExistence type="predicted"/>
<feature type="compositionally biased region" description="Polar residues" evidence="1">
    <location>
        <begin position="331"/>
        <end position="353"/>
    </location>
</feature>
<feature type="region of interest" description="Disordered" evidence="1">
    <location>
        <begin position="319"/>
        <end position="363"/>
    </location>
</feature>
<keyword evidence="3" id="KW-0614">Plasmid</keyword>
<reference evidence="3" key="1">
    <citation type="submission" date="2021-04" db="EMBL/GenBank/DDBJ databases">
        <title>Complete Genome sequence and Methylome Analysis of the Haloarchaeon Haloarcula sinaiiensis.</title>
        <authorList>
            <person name="Fomenkov A."/>
            <person name="DasSarma P."/>
            <person name="DasSarma S."/>
            <person name="Roberts R.J."/>
        </authorList>
    </citation>
    <scope>NUCLEOTIDE SEQUENCE</scope>
    <source>
        <strain evidence="3">ATCC 33800</strain>
        <plasmid evidence="3">pHsi204</plasmid>
    </source>
</reference>
<evidence type="ECO:0000313" key="3">
    <source>
        <dbReference type="EMBL" id="QUJ74847.1"/>
    </source>
</evidence>
<accession>A0A8T8KLU1</accession>
<keyword evidence="2" id="KW-1133">Transmembrane helix</keyword>
<organism evidence="3 4">
    <name type="scientific">Haloarcula marismortui ATCC 33800</name>
    <dbReference type="NCBI Taxonomy" id="662476"/>
    <lineage>
        <taxon>Archaea</taxon>
        <taxon>Methanobacteriati</taxon>
        <taxon>Methanobacteriota</taxon>
        <taxon>Stenosarchaea group</taxon>
        <taxon>Halobacteria</taxon>
        <taxon>Halobacteriales</taxon>
        <taxon>Haloarculaceae</taxon>
        <taxon>Haloarcula</taxon>
    </lineage>
</organism>
<feature type="region of interest" description="Disordered" evidence="1">
    <location>
        <begin position="267"/>
        <end position="299"/>
    </location>
</feature>
<dbReference type="OrthoDB" id="121941at2157"/>
<evidence type="ECO:0000256" key="2">
    <source>
        <dbReference type="SAM" id="Phobius"/>
    </source>
</evidence>
<dbReference type="AlphaFoldDB" id="A0A8T8KLU1"/>
<keyword evidence="2" id="KW-0472">Membrane</keyword>
<dbReference type="Proteomes" id="UP000682967">
    <property type="component" value="Plasmid pHsi204"/>
</dbReference>
<evidence type="ECO:0000256" key="1">
    <source>
        <dbReference type="SAM" id="MobiDB-lite"/>
    </source>
</evidence>
<dbReference type="KEGG" id="hsin:KDQ40_21380"/>
<geneLocation type="plasmid" evidence="3 4">
    <name>pHsi204</name>
</geneLocation>
<feature type="compositionally biased region" description="Polar residues" evidence="1">
    <location>
        <begin position="283"/>
        <end position="293"/>
    </location>
</feature>
<evidence type="ECO:0000313" key="4">
    <source>
        <dbReference type="Proteomes" id="UP000682967"/>
    </source>
</evidence>
<sequence>MDFWTDERAQSVQVGAVLLFAILIVAFSIHQAYVIPSQNERIEFNHATQTEGELQEIRNSIISAGENGNRVPASVQLGTSYPARLVAAQPRQSSGSLRVSNIGEASNTFSLQDGPPSATIAEICGLSTVNTSTVTYEPNYNYLDSVGSVTTESTVTYTTGEFEGRSVQTDQLLVSGTTVHIYPLVGEYDRSSGGREPIIFQGNKTGEKSYNGDFSLTVPTKLSANEWKDILRSGENRASHVDEVTPASGRAVTIVFDTADYDIKCSPVGVGKDPDNSPEYSAGNGNQGRSGNTLGPEVPRISTDKVSVKKSDSFNLTAVVNDQGRGGNDIIQAQWSSNKSTNRAPNRRSNMSASDGEFDQPKEDVNRSIDTAGWATGHHELSIRGTDGNLTQGPTNSTIVNIAPLASAERAQIVSSRKTRNNDGDGVQDTVKFTLENTGSSPVSIQNITIRDAENFQVDQVGNGSTVFNRGWSWDDAGPEIVSSRTGSLYDSTDGPVPLRTTVQLQSNEVVSDGEQTEYTITEFRDNRFGGFGSNEDPGSQVTLTLGFEDGSEKTVTLDNL</sequence>
<protein>
    <submittedName>
        <fullName evidence="3">Uncharacterized protein</fullName>
    </submittedName>
</protein>
<gene>
    <name evidence="3" type="ORF">KDQ40_21380</name>
</gene>
<name>A0A8T8KLU1_9EURY</name>
<dbReference type="GeneID" id="64825566"/>
<feature type="transmembrane region" description="Helical" evidence="2">
    <location>
        <begin position="12"/>
        <end position="33"/>
    </location>
</feature>
<dbReference type="RefSeq" id="WP_082229968.1">
    <property type="nucleotide sequence ID" value="NZ_AOLR01000072.1"/>
</dbReference>
<dbReference type="EMBL" id="CP073371">
    <property type="protein sequence ID" value="QUJ74847.1"/>
    <property type="molecule type" value="Genomic_DNA"/>
</dbReference>
<keyword evidence="2" id="KW-0812">Transmembrane</keyword>